<keyword evidence="3" id="KW-1185">Reference proteome</keyword>
<evidence type="ECO:0000256" key="1">
    <source>
        <dbReference type="SAM" id="SignalP"/>
    </source>
</evidence>
<evidence type="ECO:0000313" key="3">
    <source>
        <dbReference type="Proteomes" id="UP001175226"/>
    </source>
</evidence>
<sequence length="143" mass="15610">MTSREWLGIVLVVQSVNLLPPLRSCTTASAEDMLPEGNFRLIVSFRPSLAVVGGMNGTKIGRIGSVDVTLLTLISAFVSIIPSGYCGHEDAALFEVSVSLKSVNIRCWEERRQDTTMAVETLKLEASSHQIQNLVADLIWFSS</sequence>
<reference evidence="2" key="1">
    <citation type="submission" date="2023-06" db="EMBL/GenBank/DDBJ databases">
        <authorList>
            <consortium name="Lawrence Berkeley National Laboratory"/>
            <person name="Ahrendt S."/>
            <person name="Sahu N."/>
            <person name="Indic B."/>
            <person name="Wong-Bajracharya J."/>
            <person name="Merenyi Z."/>
            <person name="Ke H.-M."/>
            <person name="Monk M."/>
            <person name="Kocsube S."/>
            <person name="Drula E."/>
            <person name="Lipzen A."/>
            <person name="Balint B."/>
            <person name="Henrissat B."/>
            <person name="Andreopoulos B."/>
            <person name="Martin F.M."/>
            <person name="Harder C.B."/>
            <person name="Rigling D."/>
            <person name="Ford K.L."/>
            <person name="Foster G.D."/>
            <person name="Pangilinan J."/>
            <person name="Papanicolaou A."/>
            <person name="Barry K."/>
            <person name="LaButti K."/>
            <person name="Viragh M."/>
            <person name="Koriabine M."/>
            <person name="Yan M."/>
            <person name="Riley R."/>
            <person name="Champramary S."/>
            <person name="Plett K.L."/>
            <person name="Tsai I.J."/>
            <person name="Slot J."/>
            <person name="Sipos G."/>
            <person name="Plett J."/>
            <person name="Nagy L.G."/>
            <person name="Grigoriev I.V."/>
        </authorList>
    </citation>
    <scope>NUCLEOTIDE SEQUENCE</scope>
    <source>
        <strain evidence="2">FPL87.14</strain>
    </source>
</reference>
<evidence type="ECO:0000313" key="2">
    <source>
        <dbReference type="EMBL" id="KAK0444705.1"/>
    </source>
</evidence>
<accession>A0AA39JMQ2</accession>
<organism evidence="2 3">
    <name type="scientific">Armillaria borealis</name>
    <dbReference type="NCBI Taxonomy" id="47425"/>
    <lineage>
        <taxon>Eukaryota</taxon>
        <taxon>Fungi</taxon>
        <taxon>Dikarya</taxon>
        <taxon>Basidiomycota</taxon>
        <taxon>Agaricomycotina</taxon>
        <taxon>Agaricomycetes</taxon>
        <taxon>Agaricomycetidae</taxon>
        <taxon>Agaricales</taxon>
        <taxon>Marasmiineae</taxon>
        <taxon>Physalacriaceae</taxon>
        <taxon>Armillaria</taxon>
    </lineage>
</organism>
<gene>
    <name evidence="2" type="ORF">EV421DRAFT_1734973</name>
</gene>
<dbReference type="EMBL" id="JAUEPT010000018">
    <property type="protein sequence ID" value="KAK0444705.1"/>
    <property type="molecule type" value="Genomic_DNA"/>
</dbReference>
<dbReference type="Proteomes" id="UP001175226">
    <property type="component" value="Unassembled WGS sequence"/>
</dbReference>
<comment type="caution">
    <text evidence="2">The sequence shown here is derived from an EMBL/GenBank/DDBJ whole genome shotgun (WGS) entry which is preliminary data.</text>
</comment>
<feature type="signal peptide" evidence="1">
    <location>
        <begin position="1"/>
        <end position="18"/>
    </location>
</feature>
<feature type="chain" id="PRO_5041220407" evidence="1">
    <location>
        <begin position="19"/>
        <end position="143"/>
    </location>
</feature>
<name>A0AA39JMQ2_9AGAR</name>
<protein>
    <submittedName>
        <fullName evidence="2">Uncharacterized protein</fullName>
    </submittedName>
</protein>
<keyword evidence="1" id="KW-0732">Signal</keyword>
<dbReference type="AlphaFoldDB" id="A0AA39JMQ2"/>
<proteinExistence type="predicted"/>